<sequence length="455" mass="48338">MAGFGPYVVSGIRTEQVVVYGGLLLALPFGGIFRGLGPRHLLVALIWTFFAFYVVLDSIGVTVSGDFFPGSLQAGVDNYVYPAAVLFMVGRWLAAGYTRQAALDRFCQIFVPMMMFNGVIAVLGLFADLSPVLSAFWGGVALDGQSVAVLAANNGRLSGIFNQPVEAGVAYSLALFAAVHLFARPERGRDRPVVLALAVLPILVGGLLCVSKIFLLCGLPLALWQAARLGRPLRRLSTVGGGLALGGVLGGELGLARWNGSWMLRMLIPGAGSNGLFAQYTADRFRPLGASARAWNFVLDTRPWLGYGAGGLAVPYDSAWAEAMVAGGLLGVALLAGVLLLVAVTWWRTRARREPAEQRFATCVTVLCLASTLGLPVLTANRVALFLWILLALLLFADDGVPSRILIGPGRPFAPAATLSGDRRHAGDRRSPAPMPRPREDRPTTRTGQGSVLQA</sequence>
<keyword evidence="2" id="KW-1133">Transmembrane helix</keyword>
<evidence type="ECO:0000313" key="3">
    <source>
        <dbReference type="EMBL" id="CAJ60134.1"/>
    </source>
</evidence>
<feature type="transmembrane region" description="Helical" evidence="2">
    <location>
        <begin position="41"/>
        <end position="59"/>
    </location>
</feature>
<evidence type="ECO:0000313" key="4">
    <source>
        <dbReference type="Proteomes" id="UP000000657"/>
    </source>
</evidence>
<dbReference type="AlphaFoldDB" id="Q0RQN9"/>
<feature type="transmembrane region" description="Helical" evidence="2">
    <location>
        <begin position="17"/>
        <end position="36"/>
    </location>
</feature>
<dbReference type="HOGENOM" id="CLU_600976_0_0_11"/>
<proteinExistence type="predicted"/>
<dbReference type="EMBL" id="CT573213">
    <property type="protein sequence ID" value="CAJ60134.1"/>
    <property type="molecule type" value="Genomic_DNA"/>
</dbReference>
<evidence type="ECO:0000256" key="1">
    <source>
        <dbReference type="SAM" id="MobiDB-lite"/>
    </source>
</evidence>
<dbReference type="Proteomes" id="UP000000657">
    <property type="component" value="Chromosome"/>
</dbReference>
<keyword evidence="2" id="KW-0472">Membrane</keyword>
<feature type="region of interest" description="Disordered" evidence="1">
    <location>
        <begin position="416"/>
        <end position="455"/>
    </location>
</feature>
<gene>
    <name evidence="3" type="ordered locus">FRAAL1478</name>
</gene>
<feature type="transmembrane region" description="Helical" evidence="2">
    <location>
        <begin position="195"/>
        <end position="224"/>
    </location>
</feature>
<reference evidence="3 4" key="1">
    <citation type="journal article" date="2007" name="Genome Res.">
        <title>Genome characteristics of facultatively symbiotic Frankia sp. strains reflect host range and host plant biogeography.</title>
        <authorList>
            <person name="Normand P."/>
            <person name="Lapierre P."/>
            <person name="Tisa L.S."/>
            <person name="Gogarten J.P."/>
            <person name="Alloisio N."/>
            <person name="Bagnarol E."/>
            <person name="Bassi C.A."/>
            <person name="Berry A.M."/>
            <person name="Bickhart D.M."/>
            <person name="Choisne N."/>
            <person name="Couloux A."/>
            <person name="Cournoyer B."/>
            <person name="Cruveiller S."/>
            <person name="Daubin V."/>
            <person name="Demange N."/>
            <person name="Francino M.P."/>
            <person name="Goltsman E."/>
            <person name="Huang Y."/>
            <person name="Kopp O.R."/>
            <person name="Labarre L."/>
            <person name="Lapidus A."/>
            <person name="Lavire C."/>
            <person name="Marechal J."/>
            <person name="Martinez M."/>
            <person name="Mastronunzio J.E."/>
            <person name="Mullin B.C."/>
            <person name="Niemann J."/>
            <person name="Pujic P."/>
            <person name="Rawnsley T."/>
            <person name="Rouy Z."/>
            <person name="Schenowitz C."/>
            <person name="Sellstedt A."/>
            <person name="Tavares F."/>
            <person name="Tomkins J.P."/>
            <person name="Vallenet D."/>
            <person name="Valverde C."/>
            <person name="Wall L.G."/>
            <person name="Wang Y."/>
            <person name="Medigue C."/>
            <person name="Benson D.R."/>
        </authorList>
    </citation>
    <scope>NUCLEOTIDE SEQUENCE [LARGE SCALE GENOMIC DNA]</scope>
    <source>
        <strain evidence="4">DSM 45986 / CECT 9034 / ACN14a</strain>
    </source>
</reference>
<dbReference type="KEGG" id="fal:FRAAL1478"/>
<feature type="transmembrane region" description="Helical" evidence="2">
    <location>
        <begin position="383"/>
        <end position="401"/>
    </location>
</feature>
<organism evidence="3 4">
    <name type="scientific">Frankia alni (strain DSM 45986 / CECT 9034 / ACN14a)</name>
    <dbReference type="NCBI Taxonomy" id="326424"/>
    <lineage>
        <taxon>Bacteria</taxon>
        <taxon>Bacillati</taxon>
        <taxon>Actinomycetota</taxon>
        <taxon>Actinomycetes</taxon>
        <taxon>Frankiales</taxon>
        <taxon>Frankiaceae</taxon>
        <taxon>Frankia</taxon>
    </lineage>
</organism>
<dbReference type="eggNOG" id="COG3307">
    <property type="taxonomic scope" value="Bacteria"/>
</dbReference>
<keyword evidence="2" id="KW-0812">Transmembrane</keyword>
<keyword evidence="4" id="KW-1185">Reference proteome</keyword>
<name>Q0RQN9_FRAAA</name>
<feature type="transmembrane region" description="Helical" evidence="2">
    <location>
        <begin position="359"/>
        <end position="377"/>
    </location>
</feature>
<evidence type="ECO:0000256" key="2">
    <source>
        <dbReference type="SAM" id="Phobius"/>
    </source>
</evidence>
<feature type="transmembrane region" description="Helical" evidence="2">
    <location>
        <begin position="323"/>
        <end position="347"/>
    </location>
</feature>
<feature type="transmembrane region" description="Helical" evidence="2">
    <location>
        <begin position="79"/>
        <end position="97"/>
    </location>
</feature>
<feature type="compositionally biased region" description="Basic and acidic residues" evidence="1">
    <location>
        <begin position="421"/>
        <end position="444"/>
    </location>
</feature>
<accession>Q0RQN9</accession>
<dbReference type="STRING" id="326424.FRAAL1478"/>
<feature type="transmembrane region" description="Helical" evidence="2">
    <location>
        <begin position="164"/>
        <end position="183"/>
    </location>
</feature>
<protein>
    <submittedName>
        <fullName evidence="3">Uncharacterized protein</fullName>
    </submittedName>
</protein>